<dbReference type="Proteomes" id="UP000182680">
    <property type="component" value="Unassembled WGS sequence"/>
</dbReference>
<accession>A0AA94HSS0</accession>
<reference evidence="3" key="1">
    <citation type="submission" date="2016-11" db="EMBL/GenBank/DDBJ databases">
        <authorList>
            <person name="Jaros S."/>
            <person name="Januszkiewicz K."/>
            <person name="Wedrychowicz H."/>
        </authorList>
    </citation>
    <scope>NUCLEOTIDE SEQUENCE [LARGE SCALE GENOMIC DNA]</scope>
    <source>
        <strain evidence="3">DSM 7057</strain>
    </source>
</reference>
<dbReference type="AlphaFoldDB" id="A0AA94HSS0"/>
<name>A0AA94HSS0_DESDE</name>
<dbReference type="SUPFAM" id="SSF48452">
    <property type="entry name" value="TPR-like"/>
    <property type="match status" value="1"/>
</dbReference>
<dbReference type="EMBL" id="FPIW01000021">
    <property type="protein sequence ID" value="SFW46998.1"/>
    <property type="molecule type" value="Genomic_DNA"/>
</dbReference>
<feature type="compositionally biased region" description="Low complexity" evidence="1">
    <location>
        <begin position="90"/>
        <end position="106"/>
    </location>
</feature>
<feature type="region of interest" description="Disordered" evidence="1">
    <location>
        <begin position="235"/>
        <end position="270"/>
    </location>
</feature>
<feature type="region of interest" description="Disordered" evidence="1">
    <location>
        <begin position="90"/>
        <end position="218"/>
    </location>
</feature>
<comment type="caution">
    <text evidence="2">The sequence shown here is derived from an EMBL/GenBank/DDBJ whole genome shotgun (WGS) entry which is preliminary data.</text>
</comment>
<gene>
    <name evidence="2" type="ORF">SAMN02910291_01441</name>
</gene>
<dbReference type="Pfam" id="PF14559">
    <property type="entry name" value="TPR_19"/>
    <property type="match status" value="1"/>
</dbReference>
<dbReference type="InterPro" id="IPR011990">
    <property type="entry name" value="TPR-like_helical_dom_sf"/>
</dbReference>
<feature type="compositionally biased region" description="Low complexity" evidence="1">
    <location>
        <begin position="181"/>
        <end position="199"/>
    </location>
</feature>
<evidence type="ECO:0008006" key="4">
    <source>
        <dbReference type="Google" id="ProtNLM"/>
    </source>
</evidence>
<evidence type="ECO:0000313" key="2">
    <source>
        <dbReference type="EMBL" id="SFW46998.1"/>
    </source>
</evidence>
<dbReference type="Gene3D" id="1.25.40.10">
    <property type="entry name" value="Tetratricopeptide repeat domain"/>
    <property type="match status" value="1"/>
</dbReference>
<evidence type="ECO:0000313" key="3">
    <source>
        <dbReference type="Proteomes" id="UP000182680"/>
    </source>
</evidence>
<evidence type="ECO:0000256" key="1">
    <source>
        <dbReference type="SAM" id="MobiDB-lite"/>
    </source>
</evidence>
<feature type="compositionally biased region" description="Low complexity" evidence="1">
    <location>
        <begin position="244"/>
        <end position="259"/>
    </location>
</feature>
<protein>
    <recommendedName>
        <fullName evidence="4">Tetratricopeptide repeat protein</fullName>
    </recommendedName>
</protein>
<organism evidence="2 3">
    <name type="scientific">Desulfovibrio desulfuricans</name>
    <dbReference type="NCBI Taxonomy" id="876"/>
    <lineage>
        <taxon>Bacteria</taxon>
        <taxon>Pseudomonadati</taxon>
        <taxon>Thermodesulfobacteriota</taxon>
        <taxon>Desulfovibrionia</taxon>
        <taxon>Desulfovibrionales</taxon>
        <taxon>Desulfovibrionaceae</taxon>
        <taxon>Desulfovibrio</taxon>
    </lineage>
</organism>
<proteinExistence type="predicted"/>
<sequence length="422" mass="46259">MYISGMRRSKFSGVYSFSTDWTESRRKTHYFVWELPDGAFAVQELNNAFQPLADPERISARSFKKNFKAEPEILAMPVTTPDLTQLESKNAAGNTQQTVTTGQKTKTAQETRQEEQPRSTAQPQAPEQDETQGGPKEQAGPRNRSAGGHEADPAAGRESVPPDSSPVAAPQKFSTASQKSSATFPAAPAAQAAATQRSAVSPEAPRPGTAEKQIPLLQKQKSTAFPEAALDALARSEAEKARSRATGSNLSVSEDSSLSPPALRSAGAATVSRVYDPEAARKAKMTESKLRETFRQALLRLKRPRERQGALKALEQLAETTEDICTAHKHMFRDFGVRLRQSAHPDLALLFSRKVVQLAPDDDHAHFNLARILCMLGQYDDAAAHIRTAMGMNSDKGLYFRMLVYIRKEKLQNRGRSASPGR</sequence>
<dbReference type="RefSeq" id="WP_072311810.1">
    <property type="nucleotide sequence ID" value="NZ_FPIW01000021.1"/>
</dbReference>
<feature type="compositionally biased region" description="Low complexity" evidence="1">
    <location>
        <begin position="159"/>
        <end position="170"/>
    </location>
</feature>
<feature type="compositionally biased region" description="Basic and acidic residues" evidence="1">
    <location>
        <begin position="107"/>
        <end position="117"/>
    </location>
</feature>